<feature type="transmembrane region" description="Helical" evidence="1">
    <location>
        <begin position="57"/>
        <end position="78"/>
    </location>
</feature>
<keyword evidence="1" id="KW-0472">Membrane</keyword>
<evidence type="ECO:0000313" key="2">
    <source>
        <dbReference type="EMBL" id="EJL71232.1"/>
    </source>
</evidence>
<keyword evidence="1" id="KW-1133">Transmembrane helix</keyword>
<keyword evidence="3" id="KW-1185">Reference proteome</keyword>
<protein>
    <submittedName>
        <fullName evidence="2">Uncharacterized protein</fullName>
    </submittedName>
</protein>
<dbReference type="PATRIC" id="fig|1144316.3.peg.2440"/>
<reference evidence="2 3" key="1">
    <citation type="journal article" date="2012" name="J. Bacteriol.">
        <title>Twenty-one genome sequences from Pseudomonas species and 19 genome sequences from diverse bacteria isolated from the rhizosphere and endosphere of Populus deltoides.</title>
        <authorList>
            <person name="Brown S.D."/>
            <person name="Utturkar S.M."/>
            <person name="Klingeman D.M."/>
            <person name="Johnson C.M."/>
            <person name="Martin S.L."/>
            <person name="Land M.L."/>
            <person name="Lu T.Y."/>
            <person name="Schadt C.W."/>
            <person name="Doktycz M.J."/>
            <person name="Pelletier D.A."/>
        </authorList>
    </citation>
    <scope>NUCLEOTIDE SEQUENCE [LARGE SCALE GENOMIC DNA]</scope>
    <source>
        <strain evidence="2 3">CF314</strain>
    </source>
</reference>
<keyword evidence="1" id="KW-0812">Transmembrane</keyword>
<dbReference type="EMBL" id="AKJY01000044">
    <property type="protein sequence ID" value="EJL71232.1"/>
    <property type="molecule type" value="Genomic_DNA"/>
</dbReference>
<sequence length="186" mass="21167">MPCSCCFLTFQSLLWDSVSHYYILNKVSLLISFFIHFSSTENSFSSTSCNRLLFSTAFLRLFSISESSELFVTVLIFLTPAFRQAHQLTGFQKLVMGFYRTYIIVLGVPALVIILARFALGGAPDSGFPQWHFNTPRNGISSSITVLVFSGVSFSPVPLSKWFCQRWLRICRQTIRLHNPYRLNPA</sequence>
<dbReference type="AlphaFoldDB" id="J2SZW9"/>
<comment type="caution">
    <text evidence="2">The sequence shown here is derived from an EMBL/GenBank/DDBJ whole genome shotgun (WGS) entry which is preliminary data.</text>
</comment>
<evidence type="ECO:0000256" key="1">
    <source>
        <dbReference type="SAM" id="Phobius"/>
    </source>
</evidence>
<feature type="transmembrane region" description="Helical" evidence="1">
    <location>
        <begin position="99"/>
        <end position="120"/>
    </location>
</feature>
<accession>J2SZW9</accession>
<dbReference type="Proteomes" id="UP000007509">
    <property type="component" value="Unassembled WGS sequence"/>
</dbReference>
<evidence type="ECO:0000313" key="3">
    <source>
        <dbReference type="Proteomes" id="UP000007509"/>
    </source>
</evidence>
<organism evidence="2 3">
    <name type="scientific">Chryseobacterium populi</name>
    <dbReference type="NCBI Taxonomy" id="1144316"/>
    <lineage>
        <taxon>Bacteria</taxon>
        <taxon>Pseudomonadati</taxon>
        <taxon>Bacteroidota</taxon>
        <taxon>Flavobacteriia</taxon>
        <taxon>Flavobacteriales</taxon>
        <taxon>Weeksellaceae</taxon>
        <taxon>Chryseobacterium group</taxon>
        <taxon>Chryseobacterium</taxon>
    </lineage>
</organism>
<feature type="transmembrane region" description="Helical" evidence="1">
    <location>
        <begin position="140"/>
        <end position="159"/>
    </location>
</feature>
<name>J2SZW9_9FLAO</name>
<proteinExistence type="predicted"/>
<gene>
    <name evidence="2" type="ORF">PMI13_02422</name>
</gene>